<evidence type="ECO:0000256" key="1">
    <source>
        <dbReference type="SAM" id="MobiDB-lite"/>
    </source>
</evidence>
<dbReference type="GO" id="GO:0034244">
    <property type="term" value="P:negative regulation of transcription elongation by RNA polymerase II"/>
    <property type="evidence" value="ECO:0007669"/>
    <property type="project" value="TreeGrafter"/>
</dbReference>
<feature type="region of interest" description="Disordered" evidence="1">
    <location>
        <begin position="269"/>
        <end position="346"/>
    </location>
</feature>
<dbReference type="GO" id="GO:0032021">
    <property type="term" value="C:NELF complex"/>
    <property type="evidence" value="ECO:0007669"/>
    <property type="project" value="TreeGrafter"/>
</dbReference>
<evidence type="ECO:0000313" key="3">
    <source>
        <dbReference type="EMBL" id="CAF0856141.1"/>
    </source>
</evidence>
<dbReference type="PANTHER" id="PTHR13328:SF4">
    <property type="entry name" value="NEGATIVE ELONGATION FACTOR A"/>
    <property type="match status" value="1"/>
</dbReference>
<comment type="caution">
    <text evidence="3">The sequence shown here is derived from an EMBL/GenBank/DDBJ whole genome shotgun (WGS) entry which is preliminary data.</text>
</comment>
<feature type="domain" description="HDAg" evidence="2">
    <location>
        <begin position="100"/>
        <end position="273"/>
    </location>
</feature>
<dbReference type="Proteomes" id="UP000663852">
    <property type="component" value="Unassembled WGS sequence"/>
</dbReference>
<dbReference type="PROSITE" id="PS51838">
    <property type="entry name" value="HDAG"/>
    <property type="match status" value="1"/>
</dbReference>
<protein>
    <recommendedName>
        <fullName evidence="2">HDAg domain-containing protein</fullName>
    </recommendedName>
</protein>
<accession>A0A813WK64</accession>
<dbReference type="OrthoDB" id="2135488at2759"/>
<gene>
    <name evidence="3" type="ORF">EDS130_LOCUS7566</name>
</gene>
<feature type="compositionally biased region" description="Basic and acidic residues" evidence="1">
    <location>
        <begin position="309"/>
        <end position="319"/>
    </location>
</feature>
<dbReference type="EMBL" id="CAJNOJ010000023">
    <property type="protein sequence ID" value="CAF0856141.1"/>
    <property type="molecule type" value="Genomic_DNA"/>
</dbReference>
<dbReference type="InterPro" id="IPR056557">
    <property type="entry name" value="NELF-A_N"/>
</dbReference>
<dbReference type="Pfam" id="PF23553">
    <property type="entry name" value="NELF-A_N"/>
    <property type="match status" value="1"/>
</dbReference>
<name>A0A813WK64_ADIRI</name>
<feature type="region of interest" description="Disordered" evidence="1">
    <location>
        <begin position="388"/>
        <end position="407"/>
    </location>
</feature>
<dbReference type="InterPro" id="IPR037517">
    <property type="entry name" value="HDAG_dom"/>
</dbReference>
<evidence type="ECO:0000259" key="2">
    <source>
        <dbReference type="PROSITE" id="PS51838"/>
    </source>
</evidence>
<dbReference type="PANTHER" id="PTHR13328">
    <property type="entry name" value="NEGATIVE ELONGATION FACTOR A NELF-A"/>
    <property type="match status" value="1"/>
</dbReference>
<feature type="compositionally biased region" description="Polar residues" evidence="1">
    <location>
        <begin position="320"/>
        <end position="339"/>
    </location>
</feature>
<reference evidence="3" key="1">
    <citation type="submission" date="2021-02" db="EMBL/GenBank/DDBJ databases">
        <authorList>
            <person name="Nowell W R."/>
        </authorList>
    </citation>
    <scope>NUCLEOTIDE SEQUENCE</scope>
</reference>
<organism evidence="3 4">
    <name type="scientific">Adineta ricciae</name>
    <name type="common">Rotifer</name>
    <dbReference type="NCBI Taxonomy" id="249248"/>
    <lineage>
        <taxon>Eukaryota</taxon>
        <taxon>Metazoa</taxon>
        <taxon>Spiralia</taxon>
        <taxon>Gnathifera</taxon>
        <taxon>Rotifera</taxon>
        <taxon>Eurotatoria</taxon>
        <taxon>Bdelloidea</taxon>
        <taxon>Adinetida</taxon>
        <taxon>Adinetidae</taxon>
        <taxon>Adineta</taxon>
    </lineage>
</organism>
<feature type="compositionally biased region" description="Low complexity" evidence="1">
    <location>
        <begin position="390"/>
        <end position="407"/>
    </location>
</feature>
<sequence length="549" mass="61413">MTSALTTTNNTSSKDEDVAFWLHNKLGSHADLWSSFSISSTLTQEHLLSIKSILWSLDTLVKIKLLLSFIHIPKRNISEWETLLNDIIELSRKDSVGDQWVAVISEIMKTFPDKSLFNLDLTDQECEGFTSGIQELRKTVKKNNDTTHLPLESCYLGRSALKMLTGDIPNPPKCFSLIRKAKSARIRQELLEKSAQTSKTKKTSDYAAITGSRRSVDEYSSFYSASSSTPKPSNVGFLKSTPISATSGIIGTSRLHSRREGNVKLLSLEEEQALNDKKRKKPSVDDEDNTNEKKSTRSKKATAQQPSVDRLDSTIDDTLHTSSTTVTANHEPQESSTPTQPEPYVPYISPATYAPLSLNEMPATPNPVMLNASNDLFYGLHHQRFERSYSSNSNNNNNNNMNSNRSDLDLLLNTSPTRTDFKLTNEQIEFARDLFRSSTCLTRTDKSRILSFIAGVRDSSADANVPDNPVVTIKLNEKGETVLDQNTGQPQQYFAETFFQMNTTTGEWKHEIRQTTAVTHGSTINDSFRHLIPIKIAYNVGQVISNDIN</sequence>
<evidence type="ECO:0000313" key="4">
    <source>
        <dbReference type="Proteomes" id="UP000663852"/>
    </source>
</evidence>
<dbReference type="InterPro" id="IPR052828">
    <property type="entry name" value="NELF-A_domain"/>
</dbReference>
<proteinExistence type="predicted"/>
<dbReference type="AlphaFoldDB" id="A0A813WK64"/>